<keyword evidence="7" id="KW-1185">Reference proteome</keyword>
<evidence type="ECO:0000313" key="6">
    <source>
        <dbReference type="EMBL" id="MFC2924735.1"/>
    </source>
</evidence>
<reference evidence="7" key="1">
    <citation type="journal article" date="2019" name="Int. J. Syst. Evol. Microbiol.">
        <title>The Global Catalogue of Microorganisms (GCM) 10K type strain sequencing project: providing services to taxonomists for standard genome sequencing and annotation.</title>
        <authorList>
            <consortium name="The Broad Institute Genomics Platform"/>
            <consortium name="The Broad Institute Genome Sequencing Center for Infectious Disease"/>
            <person name="Wu L."/>
            <person name="Ma J."/>
        </authorList>
    </citation>
    <scope>NUCLEOTIDE SEQUENCE [LARGE SCALE GENOMIC DNA]</scope>
    <source>
        <strain evidence="7">KCTC 52487</strain>
    </source>
</reference>
<keyword evidence="3 4" id="KW-0732">Signal</keyword>
<dbReference type="Gene3D" id="1.25.20.10">
    <property type="entry name" value="Bacterial muramidases"/>
    <property type="match status" value="1"/>
</dbReference>
<evidence type="ECO:0000313" key="7">
    <source>
        <dbReference type="Proteomes" id="UP001595379"/>
    </source>
</evidence>
<comment type="similarity">
    <text evidence="2">Belongs to the virb1 family.</text>
</comment>
<dbReference type="SUPFAM" id="SSF53955">
    <property type="entry name" value="Lysozyme-like"/>
    <property type="match status" value="1"/>
</dbReference>
<dbReference type="InterPro" id="IPR023346">
    <property type="entry name" value="Lysozyme-like_dom_sf"/>
</dbReference>
<dbReference type="InterPro" id="IPR008939">
    <property type="entry name" value="Lytic_TGlycosylase_superhlx_U"/>
</dbReference>
<comment type="similarity">
    <text evidence="1">Belongs to the transglycosylase Slt family.</text>
</comment>
<proteinExistence type="inferred from homology"/>
<evidence type="ECO:0000256" key="3">
    <source>
        <dbReference type="ARBA" id="ARBA00022729"/>
    </source>
</evidence>
<dbReference type="EMBL" id="JBHRSV010000001">
    <property type="protein sequence ID" value="MFC2924735.1"/>
    <property type="molecule type" value="Genomic_DNA"/>
</dbReference>
<feature type="chain" id="PRO_5045416113" evidence="4">
    <location>
        <begin position="23"/>
        <end position="681"/>
    </location>
</feature>
<evidence type="ECO:0000259" key="5">
    <source>
        <dbReference type="Pfam" id="PF01464"/>
    </source>
</evidence>
<name>A0ABV6ZTH4_9PROT</name>
<accession>A0ABV6ZTH4</accession>
<dbReference type="Pfam" id="PF01464">
    <property type="entry name" value="SLT"/>
    <property type="match status" value="1"/>
</dbReference>
<sequence length="681" mass="76867">MLIRVLAFIGLFSIALASPAFAQDGGPAPRLKPDVPNHSAYLDDHDFTLFRSGLRAASDGEWDRVRDIRGRLSDPIARNILLWRIATSDESATFMELDLALDELQGWPQYDFIRREAEFKIATSGLSPVFISGWFQGNPPQSGEGRIALGEAFIASGAEAQGTELIREAWRQNTFRLYRQAEILTEHRRRLRTDDHQARADMLLWQDQRTAATALLPVLEPGWRRLVDARIRLAGRSGGVDTAVEAVPASLSNHTSLLYERARWRRRAGLEDGALELLLEIPAEYPNHDALEAIWLERRLAILNLIRDRDFQTAYDLASANGMSEGADFADAEFLAGWFALRFLDRPAVALEHFTRLLDGVSYPVSVSRGRYWQGRAAEAMGNAELAETYYRQAAEHQTAYYGQLAIVALEGENAMLSMPPDPEPSEETRQVFESRPVARALHLLGEMNEDYFFRVFIFHLDDELEDPAESALLAGLAREYLNNREAVRAAKAAGYRWHVLTSDSYPVIELPDVSYATPETAVVHGIIRQETEFDATAISSAGARGMMQMMPATARATARDVGLPYHFEWLSYDADYNMRLGLYHLQEVIDEFDGSYILSFAAYNAGGHRSRAWIEAYGDPRAAGIDPIDWIEMIPFSETRNYVQRIIENTQVYRYRLGDGSPVPLRIMDDLNRGSPNWRR</sequence>
<dbReference type="Proteomes" id="UP001595379">
    <property type="component" value="Unassembled WGS sequence"/>
</dbReference>
<dbReference type="Gene3D" id="1.10.530.10">
    <property type="match status" value="1"/>
</dbReference>
<evidence type="ECO:0000256" key="1">
    <source>
        <dbReference type="ARBA" id="ARBA00007734"/>
    </source>
</evidence>
<evidence type="ECO:0000256" key="4">
    <source>
        <dbReference type="SAM" id="SignalP"/>
    </source>
</evidence>
<dbReference type="RefSeq" id="WP_343163554.1">
    <property type="nucleotide sequence ID" value="NZ_JBHRSV010000001.1"/>
</dbReference>
<gene>
    <name evidence="6" type="ORF">ACFOOR_01305</name>
</gene>
<comment type="caution">
    <text evidence="6">The sequence shown here is derived from an EMBL/GenBank/DDBJ whole genome shotgun (WGS) entry which is preliminary data.</text>
</comment>
<evidence type="ECO:0000256" key="2">
    <source>
        <dbReference type="ARBA" id="ARBA00009387"/>
    </source>
</evidence>
<organism evidence="6 7">
    <name type="scientific">Hyphobacterium vulgare</name>
    <dbReference type="NCBI Taxonomy" id="1736751"/>
    <lineage>
        <taxon>Bacteria</taxon>
        <taxon>Pseudomonadati</taxon>
        <taxon>Pseudomonadota</taxon>
        <taxon>Alphaproteobacteria</taxon>
        <taxon>Maricaulales</taxon>
        <taxon>Maricaulaceae</taxon>
        <taxon>Hyphobacterium</taxon>
    </lineage>
</organism>
<feature type="signal peptide" evidence="4">
    <location>
        <begin position="1"/>
        <end position="22"/>
    </location>
</feature>
<feature type="domain" description="Transglycosylase SLT" evidence="5">
    <location>
        <begin position="522"/>
        <end position="620"/>
    </location>
</feature>
<dbReference type="PANTHER" id="PTHR37423:SF2">
    <property type="entry name" value="MEMBRANE-BOUND LYTIC MUREIN TRANSGLYCOSYLASE C"/>
    <property type="match status" value="1"/>
</dbReference>
<dbReference type="CDD" id="cd13401">
    <property type="entry name" value="Slt70-like"/>
    <property type="match status" value="1"/>
</dbReference>
<dbReference type="InterPro" id="IPR008258">
    <property type="entry name" value="Transglycosylase_SLT_dom_1"/>
</dbReference>
<dbReference type="SUPFAM" id="SSF48435">
    <property type="entry name" value="Bacterial muramidases"/>
    <property type="match status" value="1"/>
</dbReference>
<protein>
    <submittedName>
        <fullName evidence="6">Lytic transglycosylase domain-containing protein</fullName>
    </submittedName>
</protein>
<dbReference type="PANTHER" id="PTHR37423">
    <property type="entry name" value="SOLUBLE LYTIC MUREIN TRANSGLYCOSYLASE-RELATED"/>
    <property type="match status" value="1"/>
</dbReference>